<evidence type="ECO:0000313" key="11">
    <source>
        <dbReference type="Proteomes" id="UP000576225"/>
    </source>
</evidence>
<evidence type="ECO:0000313" key="9">
    <source>
        <dbReference type="EMBL" id="PVY44905.1"/>
    </source>
</evidence>
<dbReference type="Gene3D" id="3.40.50.300">
    <property type="entry name" value="P-loop containing nucleotide triphosphate hydrolases"/>
    <property type="match status" value="2"/>
</dbReference>
<evidence type="ECO:0000256" key="4">
    <source>
        <dbReference type="ARBA" id="ARBA00022840"/>
    </source>
</evidence>
<dbReference type="SMART" id="SM00487">
    <property type="entry name" value="DEXDc"/>
    <property type="match status" value="1"/>
</dbReference>
<dbReference type="GeneID" id="78294219"/>
<reference evidence="9 10" key="1">
    <citation type="submission" date="2018-04" db="EMBL/GenBank/DDBJ databases">
        <title>Genomic Encyclopedia of Type Strains, Phase IV (KMG-IV): sequencing the most valuable type-strain genomes for metagenomic binning, comparative biology and taxonomic classification.</title>
        <authorList>
            <person name="Goeker M."/>
        </authorList>
    </citation>
    <scope>NUCLEOTIDE SEQUENCE [LARGE SCALE GENOMIC DNA]</scope>
    <source>
        <strain evidence="9 10">DSM 14823</strain>
    </source>
</reference>
<dbReference type="GO" id="GO:0016787">
    <property type="term" value="F:hydrolase activity"/>
    <property type="evidence" value="ECO:0007669"/>
    <property type="project" value="UniProtKB-KW"/>
</dbReference>
<keyword evidence="10" id="KW-1185">Reference proteome</keyword>
<dbReference type="RefSeq" id="WP_116882896.1">
    <property type="nucleotide sequence ID" value="NZ_CABMMC010000166.1"/>
</dbReference>
<dbReference type="Gene3D" id="6.10.140.1180">
    <property type="match status" value="1"/>
</dbReference>
<keyword evidence="4" id="KW-0067">ATP-binding</keyword>
<dbReference type="SMART" id="SM00490">
    <property type="entry name" value="HELICc"/>
    <property type="match status" value="1"/>
</dbReference>
<dbReference type="PROSITE" id="PS51194">
    <property type="entry name" value="HELICASE_CTER"/>
    <property type="match status" value="1"/>
</dbReference>
<dbReference type="InterPro" id="IPR040699">
    <property type="entry name" value="XPB_DRD"/>
</dbReference>
<dbReference type="Pfam" id="PF04851">
    <property type="entry name" value="ResIII"/>
    <property type="match status" value="1"/>
</dbReference>
<name>A0A2U1B8B6_9BACT</name>
<dbReference type="GO" id="GO:0003677">
    <property type="term" value="F:DNA binding"/>
    <property type="evidence" value="ECO:0007669"/>
    <property type="project" value="InterPro"/>
</dbReference>
<accession>A0A2U1B8B6</accession>
<gene>
    <name evidence="9" type="ORF">C8D82_10449</name>
    <name evidence="8" type="ORF">HF882_14475</name>
</gene>
<reference evidence="8 11" key="2">
    <citation type="submission" date="2020-04" db="EMBL/GenBank/DDBJ databases">
        <authorList>
            <person name="Hitch T.C.A."/>
            <person name="Wylensek D."/>
            <person name="Clavel T."/>
        </authorList>
    </citation>
    <scope>NUCLEOTIDE SEQUENCE [LARGE SCALE GENOMIC DNA]</scope>
    <source>
        <strain evidence="8 11">COR2-253-APC-1A</strain>
    </source>
</reference>
<keyword evidence="3 9" id="KW-0347">Helicase</keyword>
<evidence type="ECO:0000256" key="1">
    <source>
        <dbReference type="ARBA" id="ARBA00022741"/>
    </source>
</evidence>
<dbReference type="GO" id="GO:0005524">
    <property type="term" value="F:ATP binding"/>
    <property type="evidence" value="ECO:0007669"/>
    <property type="project" value="UniProtKB-KW"/>
</dbReference>
<dbReference type="OrthoDB" id="9802848at2"/>
<dbReference type="Proteomes" id="UP000576225">
    <property type="component" value="Unassembled WGS sequence"/>
</dbReference>
<dbReference type="InterPro" id="IPR001650">
    <property type="entry name" value="Helicase_C-like"/>
</dbReference>
<dbReference type="PROSITE" id="PS51192">
    <property type="entry name" value="HELICASE_ATP_BIND_1"/>
    <property type="match status" value="1"/>
</dbReference>
<dbReference type="InterPro" id="IPR027417">
    <property type="entry name" value="P-loop_NTPase"/>
</dbReference>
<dbReference type="GO" id="GO:0004386">
    <property type="term" value="F:helicase activity"/>
    <property type="evidence" value="ECO:0007669"/>
    <property type="project" value="UniProtKB-KW"/>
</dbReference>
<dbReference type="SUPFAM" id="SSF52540">
    <property type="entry name" value="P-loop containing nucleoside triphosphate hydrolases"/>
    <property type="match status" value="1"/>
</dbReference>
<feature type="region of interest" description="Disordered" evidence="5">
    <location>
        <begin position="446"/>
        <end position="469"/>
    </location>
</feature>
<dbReference type="EMBL" id="JABAEW010000030">
    <property type="protein sequence ID" value="NMD87789.1"/>
    <property type="molecule type" value="Genomic_DNA"/>
</dbReference>
<sequence>MEPILEFDSGTVTLTGAAPESLPAGAARLLRNDERTRNLRGRACDYADIVIALQMAKFPFVDKARSFAPLDDLKLAVELIPRPHQRQAFDAWRVAMFRGVAALPTGSGKTILAVMAAAYLKRPAIFLVPTIDLLGQWAGVLEHFFGRPVGMLGGGERDIRELTVSTYDSAVLNMEFIGNRFALLVADECHHLPGPETRLAAAMSIAPFRLGLSATPELPDDRAKVLEDLLGPVVCQVNIDELEGKVLSPYVTRQIPVPLDDDEAAAYEENRKIYVNFLRANQLNFRFQSEWGRFLGLCARLPEGRKVFRAFLEQRRIARGGEAKIRKVWELVGEHAGERIIIFTADNETAYAIGRRFGWPVITHRTKPGERKEFLARFREGVYTVLVTSKVLNEGVDVPAVAVGIILSGSGSVREHVQRLGRILRPAPGKEQAVLYELVSSGTSEENVSARRREHRAYKNHEDGEVDAC</sequence>
<dbReference type="InterPro" id="IPR050615">
    <property type="entry name" value="ATP-dep_DNA_Helicase"/>
</dbReference>
<evidence type="ECO:0000256" key="5">
    <source>
        <dbReference type="SAM" id="MobiDB-lite"/>
    </source>
</evidence>
<evidence type="ECO:0000259" key="7">
    <source>
        <dbReference type="PROSITE" id="PS51194"/>
    </source>
</evidence>
<keyword evidence="1" id="KW-0547">Nucleotide-binding</keyword>
<feature type="domain" description="Helicase ATP-binding" evidence="6">
    <location>
        <begin position="98"/>
        <end position="234"/>
    </location>
</feature>
<evidence type="ECO:0000256" key="2">
    <source>
        <dbReference type="ARBA" id="ARBA00022801"/>
    </source>
</evidence>
<dbReference type="InterPro" id="IPR014001">
    <property type="entry name" value="Helicase_ATP-bd"/>
</dbReference>
<comment type="caution">
    <text evidence="9">The sequence shown here is derived from an EMBL/GenBank/DDBJ whole genome shotgun (WGS) entry which is preliminary data.</text>
</comment>
<dbReference type="PANTHER" id="PTHR11274">
    <property type="entry name" value="RAD25/XP-B DNA REPAIR HELICASE"/>
    <property type="match status" value="1"/>
</dbReference>
<dbReference type="Pfam" id="PF18458">
    <property type="entry name" value="XPB_DRD"/>
    <property type="match status" value="1"/>
</dbReference>
<dbReference type="InterPro" id="IPR006935">
    <property type="entry name" value="Helicase/UvrB_N"/>
</dbReference>
<dbReference type="Proteomes" id="UP000245959">
    <property type="component" value="Unassembled WGS sequence"/>
</dbReference>
<dbReference type="Pfam" id="PF00271">
    <property type="entry name" value="Helicase_C"/>
    <property type="match status" value="1"/>
</dbReference>
<dbReference type="CDD" id="cd17926">
    <property type="entry name" value="DEXHc_RE"/>
    <property type="match status" value="1"/>
</dbReference>
<evidence type="ECO:0000256" key="3">
    <source>
        <dbReference type="ARBA" id="ARBA00022806"/>
    </source>
</evidence>
<feature type="domain" description="Helicase C-terminal" evidence="7">
    <location>
        <begin position="324"/>
        <end position="469"/>
    </location>
</feature>
<dbReference type="EMBL" id="QEKH01000004">
    <property type="protein sequence ID" value="PVY44905.1"/>
    <property type="molecule type" value="Genomic_DNA"/>
</dbReference>
<protein>
    <submittedName>
        <fullName evidence="8">DEAD/DEAH box helicase</fullName>
    </submittedName>
    <submittedName>
        <fullName evidence="9">Superfamily II DNA or RNA helicase</fullName>
    </submittedName>
</protein>
<evidence type="ECO:0000313" key="10">
    <source>
        <dbReference type="Proteomes" id="UP000245959"/>
    </source>
</evidence>
<evidence type="ECO:0000259" key="6">
    <source>
        <dbReference type="PROSITE" id="PS51192"/>
    </source>
</evidence>
<dbReference type="AlphaFoldDB" id="A0A2U1B8B6"/>
<evidence type="ECO:0000313" key="8">
    <source>
        <dbReference type="EMBL" id="NMD87789.1"/>
    </source>
</evidence>
<organism evidence="9 10">
    <name type="scientific">Victivallis vadensis</name>
    <dbReference type="NCBI Taxonomy" id="172901"/>
    <lineage>
        <taxon>Bacteria</taxon>
        <taxon>Pseudomonadati</taxon>
        <taxon>Lentisphaerota</taxon>
        <taxon>Lentisphaeria</taxon>
        <taxon>Victivallales</taxon>
        <taxon>Victivallaceae</taxon>
        <taxon>Victivallis</taxon>
    </lineage>
</organism>
<proteinExistence type="predicted"/>
<dbReference type="PANTHER" id="PTHR11274:SF0">
    <property type="entry name" value="GENERAL TRANSCRIPTION AND DNA REPAIR FACTOR IIH HELICASE SUBUNIT XPB"/>
    <property type="match status" value="1"/>
</dbReference>
<dbReference type="Gene3D" id="3.40.1170.30">
    <property type="match status" value="1"/>
</dbReference>
<keyword evidence="2" id="KW-0378">Hydrolase</keyword>